<feature type="region of interest" description="Disordered" evidence="1">
    <location>
        <begin position="1"/>
        <end position="59"/>
    </location>
</feature>
<evidence type="ECO:0000256" key="1">
    <source>
        <dbReference type="SAM" id="MobiDB-lite"/>
    </source>
</evidence>
<feature type="compositionally biased region" description="Low complexity" evidence="1">
    <location>
        <begin position="12"/>
        <end position="26"/>
    </location>
</feature>
<dbReference type="CDD" id="cd23659">
    <property type="entry name" value="USP_At3g01520-like"/>
    <property type="match status" value="1"/>
</dbReference>
<dbReference type="PANTHER" id="PTHR47815:SF1">
    <property type="entry name" value="UNIVERSAL STRESS PROTEIN A FAMILY PROTEIN C25B2.10"/>
    <property type="match status" value="1"/>
</dbReference>
<reference evidence="3 4" key="1">
    <citation type="journal article" date="2015" name="Fungal Genet. Biol.">
        <title>Evolution of novel wood decay mechanisms in Agaricales revealed by the genome sequences of Fistulina hepatica and Cylindrobasidium torrendii.</title>
        <authorList>
            <person name="Floudas D."/>
            <person name="Held B.W."/>
            <person name="Riley R."/>
            <person name="Nagy L.G."/>
            <person name="Koehler G."/>
            <person name="Ransdell A.S."/>
            <person name="Younus H."/>
            <person name="Chow J."/>
            <person name="Chiniquy J."/>
            <person name="Lipzen A."/>
            <person name="Tritt A."/>
            <person name="Sun H."/>
            <person name="Haridas S."/>
            <person name="LaButti K."/>
            <person name="Ohm R.A."/>
            <person name="Kues U."/>
            <person name="Blanchette R.A."/>
            <person name="Grigoriev I.V."/>
            <person name="Minto R.E."/>
            <person name="Hibbett D.S."/>
        </authorList>
    </citation>
    <scope>NUCLEOTIDE SEQUENCE [LARGE SCALE GENOMIC DNA]</scope>
    <source>
        <strain evidence="3 4">ATCC 64428</strain>
    </source>
</reference>
<dbReference type="EMBL" id="KN881813">
    <property type="protein sequence ID" value="KIY48783.1"/>
    <property type="molecule type" value="Genomic_DNA"/>
</dbReference>
<evidence type="ECO:0000313" key="3">
    <source>
        <dbReference type="EMBL" id="KIY48783.1"/>
    </source>
</evidence>
<dbReference type="Gene3D" id="3.40.50.620">
    <property type="entry name" value="HUPs"/>
    <property type="match status" value="1"/>
</dbReference>
<dbReference type="SUPFAM" id="SSF52402">
    <property type="entry name" value="Adenine nucleotide alpha hydrolases-like"/>
    <property type="match status" value="1"/>
</dbReference>
<feature type="domain" description="UspA" evidence="2">
    <location>
        <begin position="123"/>
        <end position="266"/>
    </location>
</feature>
<accession>A0A0D7AD26</accession>
<feature type="compositionally biased region" description="Low complexity" evidence="1">
    <location>
        <begin position="35"/>
        <end position="59"/>
    </location>
</feature>
<dbReference type="OrthoDB" id="843225at2759"/>
<dbReference type="InterPro" id="IPR006016">
    <property type="entry name" value="UspA"/>
</dbReference>
<dbReference type="PANTHER" id="PTHR47815">
    <property type="entry name" value="UNIVERSAL STRESS PROTEIN A FAMILY PROTEIN C25B2.10"/>
    <property type="match status" value="1"/>
</dbReference>
<gene>
    <name evidence="3" type="ORF">FISHEDRAFT_73295</name>
</gene>
<name>A0A0D7AD26_9AGAR</name>
<protein>
    <recommendedName>
        <fullName evidence="2">UspA domain-containing protein</fullName>
    </recommendedName>
</protein>
<dbReference type="AlphaFoldDB" id="A0A0D7AD26"/>
<keyword evidence="4" id="KW-1185">Reference proteome</keyword>
<dbReference type="Proteomes" id="UP000054144">
    <property type="component" value="Unassembled WGS sequence"/>
</dbReference>
<feature type="region of interest" description="Disordered" evidence="1">
    <location>
        <begin position="274"/>
        <end position="297"/>
    </location>
</feature>
<evidence type="ECO:0000259" key="2">
    <source>
        <dbReference type="Pfam" id="PF00582"/>
    </source>
</evidence>
<proteinExistence type="predicted"/>
<evidence type="ECO:0000313" key="4">
    <source>
        <dbReference type="Proteomes" id="UP000054144"/>
    </source>
</evidence>
<sequence>MDSVLSSLKLTSRAASSAFPSSPSRPLNISGPSHARAASASGFTAASSPPDSTASASSVSPRMASPIAASGYHPKVSFNTFEVSIDSAPPTSVISASSSSALYSYTLSVKSEGYHRSHRTRVFLCAASPDESGSQALEWCLGMLVQDGDELIVCRGVDPTDDRDVRDDARNFLVHVQQMALQFDPDRKLSIVLEYVCTKCIGDTIERLIALYCPDSVVVGSRGKRTWQIALAGSVGASRTMGAGMGIGSVSKYILARSPVPVIVVRPESNVRKTVEKRRADPRRGTHFESVDKESGN</sequence>
<dbReference type="InterPro" id="IPR014729">
    <property type="entry name" value="Rossmann-like_a/b/a_fold"/>
</dbReference>
<feature type="compositionally biased region" description="Polar residues" evidence="1">
    <location>
        <begin position="1"/>
        <end position="10"/>
    </location>
</feature>
<dbReference type="Pfam" id="PF00582">
    <property type="entry name" value="Usp"/>
    <property type="match status" value="1"/>
</dbReference>
<organism evidence="3 4">
    <name type="scientific">Fistulina hepatica ATCC 64428</name>
    <dbReference type="NCBI Taxonomy" id="1128425"/>
    <lineage>
        <taxon>Eukaryota</taxon>
        <taxon>Fungi</taxon>
        <taxon>Dikarya</taxon>
        <taxon>Basidiomycota</taxon>
        <taxon>Agaricomycotina</taxon>
        <taxon>Agaricomycetes</taxon>
        <taxon>Agaricomycetidae</taxon>
        <taxon>Agaricales</taxon>
        <taxon>Fistulinaceae</taxon>
        <taxon>Fistulina</taxon>
    </lineage>
</organism>